<keyword evidence="2" id="KW-0732">Signal</keyword>
<protein>
    <submittedName>
        <fullName evidence="3">Uncharacterized protein</fullName>
    </submittedName>
</protein>
<evidence type="ECO:0000256" key="1">
    <source>
        <dbReference type="SAM" id="MobiDB-lite"/>
    </source>
</evidence>
<accession>A0AAD3RH48</accession>
<sequence length="161" mass="17421">MADLCWVVVTLTLFLSGENSVAATDKKQLADIVKFIMNRYNIKTQVSVAVNIPMKTTQKYLQEVFQKATAAAVKKKLNQASVYPDVEEDASVEVARLEKGLNKEEEPKVEEGARSEDVVSLKGGKEVKEGAGVEDAANVEEVADVEKEAGVEAGDCNDSAQ</sequence>
<evidence type="ECO:0000313" key="3">
    <source>
        <dbReference type="EMBL" id="GLD68161.1"/>
    </source>
</evidence>
<proteinExistence type="predicted"/>
<dbReference type="Proteomes" id="UP001279410">
    <property type="component" value="Unassembled WGS sequence"/>
</dbReference>
<feature type="compositionally biased region" description="Basic and acidic residues" evidence="1">
    <location>
        <begin position="102"/>
        <end position="131"/>
    </location>
</feature>
<dbReference type="EMBL" id="BRZM01000126">
    <property type="protein sequence ID" value="GLD68161.1"/>
    <property type="molecule type" value="Genomic_DNA"/>
</dbReference>
<keyword evidence="4" id="KW-1185">Reference proteome</keyword>
<dbReference type="AlphaFoldDB" id="A0AAD3RH48"/>
<feature type="non-terminal residue" evidence="3">
    <location>
        <position position="1"/>
    </location>
</feature>
<reference evidence="3" key="1">
    <citation type="submission" date="2022-08" db="EMBL/GenBank/DDBJ databases">
        <title>Genome sequencing of akame (Lates japonicus).</title>
        <authorList>
            <person name="Hashiguchi Y."/>
            <person name="Takahashi H."/>
        </authorList>
    </citation>
    <scope>NUCLEOTIDE SEQUENCE</scope>
    <source>
        <strain evidence="3">Kochi</strain>
    </source>
</reference>
<evidence type="ECO:0000256" key="2">
    <source>
        <dbReference type="SAM" id="SignalP"/>
    </source>
</evidence>
<organism evidence="3 4">
    <name type="scientific">Lates japonicus</name>
    <name type="common">Japanese lates</name>
    <dbReference type="NCBI Taxonomy" id="270547"/>
    <lineage>
        <taxon>Eukaryota</taxon>
        <taxon>Metazoa</taxon>
        <taxon>Chordata</taxon>
        <taxon>Craniata</taxon>
        <taxon>Vertebrata</taxon>
        <taxon>Euteleostomi</taxon>
        <taxon>Actinopterygii</taxon>
        <taxon>Neopterygii</taxon>
        <taxon>Teleostei</taxon>
        <taxon>Neoteleostei</taxon>
        <taxon>Acanthomorphata</taxon>
        <taxon>Carangaria</taxon>
        <taxon>Carangaria incertae sedis</taxon>
        <taxon>Centropomidae</taxon>
        <taxon>Lates</taxon>
    </lineage>
</organism>
<gene>
    <name evidence="3" type="ORF">AKAME5_001947400</name>
</gene>
<feature type="signal peptide" evidence="2">
    <location>
        <begin position="1"/>
        <end position="23"/>
    </location>
</feature>
<name>A0AAD3RH48_LATJO</name>
<feature type="chain" id="PRO_5041975460" evidence="2">
    <location>
        <begin position="24"/>
        <end position="161"/>
    </location>
</feature>
<comment type="caution">
    <text evidence="3">The sequence shown here is derived from an EMBL/GenBank/DDBJ whole genome shotgun (WGS) entry which is preliminary data.</text>
</comment>
<feature type="region of interest" description="Disordered" evidence="1">
    <location>
        <begin position="102"/>
        <end position="140"/>
    </location>
</feature>
<evidence type="ECO:0000313" key="4">
    <source>
        <dbReference type="Proteomes" id="UP001279410"/>
    </source>
</evidence>